<dbReference type="RefSeq" id="XP_012654418.1">
    <property type="nucleotide sequence ID" value="XM_012798964.1"/>
</dbReference>
<reference evidence="3" key="1">
    <citation type="journal article" date="2006" name="PLoS Biol.">
        <title>Macronuclear genome sequence of the ciliate Tetrahymena thermophila, a model eukaryote.</title>
        <authorList>
            <person name="Eisen J.A."/>
            <person name="Coyne R.S."/>
            <person name="Wu M."/>
            <person name="Wu D."/>
            <person name="Thiagarajan M."/>
            <person name="Wortman J.R."/>
            <person name="Badger J.H."/>
            <person name="Ren Q."/>
            <person name="Amedeo P."/>
            <person name="Jones K.M."/>
            <person name="Tallon L.J."/>
            <person name="Delcher A.L."/>
            <person name="Salzberg S.L."/>
            <person name="Silva J.C."/>
            <person name="Haas B.J."/>
            <person name="Majoros W.H."/>
            <person name="Farzad M."/>
            <person name="Carlton J.M."/>
            <person name="Smith R.K. Jr."/>
            <person name="Garg J."/>
            <person name="Pearlman R.E."/>
            <person name="Karrer K.M."/>
            <person name="Sun L."/>
            <person name="Manning G."/>
            <person name="Elde N.C."/>
            <person name="Turkewitz A.P."/>
            <person name="Asai D.J."/>
            <person name="Wilkes D.E."/>
            <person name="Wang Y."/>
            <person name="Cai H."/>
            <person name="Collins K."/>
            <person name="Stewart B.A."/>
            <person name="Lee S.R."/>
            <person name="Wilamowska K."/>
            <person name="Weinberg Z."/>
            <person name="Ruzzo W.L."/>
            <person name="Wloga D."/>
            <person name="Gaertig J."/>
            <person name="Frankel J."/>
            <person name="Tsao C.-C."/>
            <person name="Gorovsky M.A."/>
            <person name="Keeling P.J."/>
            <person name="Waller R.F."/>
            <person name="Patron N.J."/>
            <person name="Cherry J.M."/>
            <person name="Stover N.A."/>
            <person name="Krieger C.J."/>
            <person name="del Toro C."/>
            <person name="Ryder H.F."/>
            <person name="Williamson S.C."/>
            <person name="Barbeau R.A."/>
            <person name="Hamilton E.P."/>
            <person name="Orias E."/>
        </authorList>
    </citation>
    <scope>NUCLEOTIDE SEQUENCE [LARGE SCALE GENOMIC DNA]</scope>
    <source>
        <strain evidence="3">SB210</strain>
    </source>
</reference>
<accession>W7XG18</accession>
<dbReference type="EMBL" id="GG662603">
    <property type="protein sequence ID" value="EWS73021.1"/>
    <property type="molecule type" value="Genomic_DNA"/>
</dbReference>
<dbReference type="Proteomes" id="UP000009168">
    <property type="component" value="Unassembled WGS sequence"/>
</dbReference>
<proteinExistence type="predicted"/>
<keyword evidence="3" id="KW-1185">Reference proteome</keyword>
<name>W7XG18_TETTS</name>
<keyword evidence="1" id="KW-0175">Coiled coil</keyword>
<evidence type="ECO:0000256" key="1">
    <source>
        <dbReference type="SAM" id="Coils"/>
    </source>
</evidence>
<feature type="coiled-coil region" evidence="1">
    <location>
        <begin position="66"/>
        <end position="129"/>
    </location>
</feature>
<gene>
    <name evidence="2" type="ORF">TTHERM_000149259</name>
</gene>
<evidence type="ECO:0000313" key="2">
    <source>
        <dbReference type="EMBL" id="EWS73021.1"/>
    </source>
</evidence>
<dbReference type="GeneID" id="24437538"/>
<organism evidence="2 3">
    <name type="scientific">Tetrahymena thermophila (strain SB210)</name>
    <dbReference type="NCBI Taxonomy" id="312017"/>
    <lineage>
        <taxon>Eukaryota</taxon>
        <taxon>Sar</taxon>
        <taxon>Alveolata</taxon>
        <taxon>Ciliophora</taxon>
        <taxon>Intramacronucleata</taxon>
        <taxon>Oligohymenophorea</taxon>
        <taxon>Hymenostomatida</taxon>
        <taxon>Tetrahymenina</taxon>
        <taxon>Tetrahymenidae</taxon>
        <taxon>Tetrahymena</taxon>
    </lineage>
</organism>
<evidence type="ECO:0000313" key="3">
    <source>
        <dbReference type="Proteomes" id="UP000009168"/>
    </source>
</evidence>
<dbReference type="Pfam" id="PF14712">
    <property type="entry name" value="Snapin_Pallidin"/>
    <property type="match status" value="1"/>
</dbReference>
<dbReference type="InterPro" id="IPR028119">
    <property type="entry name" value="Snapin/Pallidin/Snn1"/>
</dbReference>
<evidence type="ECO:0008006" key="4">
    <source>
        <dbReference type="Google" id="ProtNLM"/>
    </source>
</evidence>
<sequence length="139" mass="16606">MKDIYLINKIQITKQPFKKQQIQPTKITQSSQSILKSVKMEEQIKPIFEGMLNFNLMFTDDIFSSQDKLKEVLDDINNKLVRLQESGDLDRDKEINEYIEKISLHKKRLETLNKSLMNIQTRVDKIEQRYILYKKNNKI</sequence>
<dbReference type="KEGG" id="tet:TTHERM_000149259"/>
<protein>
    <recommendedName>
        <fullName evidence="4">Biogenesis of lysosome-related organelles complex 1 subunit 7</fullName>
    </recommendedName>
</protein>
<dbReference type="AlphaFoldDB" id="W7XG18"/>
<dbReference type="InParanoid" id="W7XG18"/>